<evidence type="ECO:0000313" key="3">
    <source>
        <dbReference type="Proteomes" id="UP000323410"/>
    </source>
</evidence>
<dbReference type="RefSeq" id="WP_148601584.1">
    <property type="nucleotide sequence ID" value="NZ_VSLD01000007.1"/>
</dbReference>
<keyword evidence="1" id="KW-0472">Membrane</keyword>
<evidence type="ECO:0000256" key="1">
    <source>
        <dbReference type="SAM" id="Phobius"/>
    </source>
</evidence>
<evidence type="ECO:0008006" key="4">
    <source>
        <dbReference type="Google" id="ProtNLM"/>
    </source>
</evidence>
<accession>A0A5D0XN03</accession>
<organism evidence="2 3">
    <name type="scientific">Arthrobacter echini</name>
    <dbReference type="NCBI Taxonomy" id="1529066"/>
    <lineage>
        <taxon>Bacteria</taxon>
        <taxon>Bacillati</taxon>
        <taxon>Actinomycetota</taxon>
        <taxon>Actinomycetes</taxon>
        <taxon>Micrococcales</taxon>
        <taxon>Micrococcaceae</taxon>
        <taxon>Arthrobacter</taxon>
    </lineage>
</organism>
<dbReference type="OrthoDB" id="4949677at2"/>
<feature type="transmembrane region" description="Helical" evidence="1">
    <location>
        <begin position="105"/>
        <end position="122"/>
    </location>
</feature>
<dbReference type="AlphaFoldDB" id="A0A5D0XN03"/>
<evidence type="ECO:0000313" key="2">
    <source>
        <dbReference type="EMBL" id="TYC97446.1"/>
    </source>
</evidence>
<keyword evidence="1" id="KW-1133">Transmembrane helix</keyword>
<proteinExistence type="predicted"/>
<dbReference type="EMBL" id="VSLD01000007">
    <property type="protein sequence ID" value="TYC97446.1"/>
    <property type="molecule type" value="Genomic_DNA"/>
</dbReference>
<gene>
    <name evidence="2" type="ORF">FQ377_12390</name>
</gene>
<name>A0A5D0XN03_9MICC</name>
<feature type="transmembrane region" description="Helical" evidence="1">
    <location>
        <begin position="82"/>
        <end position="99"/>
    </location>
</feature>
<sequence>MTVDPAPQPAVRPPGVLLIGGVLVVQAAALVLLAVRFMLTIFGPDPLSVGGSVFMAVLLVLLGAGLVTLARRLAGGFRWPRSPALVVQLFLVILSFPYFSAGNPLFGVLLLVPAAAVIVTLFSRPVVQFTVRPVGSGKML</sequence>
<keyword evidence="1" id="KW-0812">Transmembrane</keyword>
<comment type="caution">
    <text evidence="2">The sequence shown here is derived from an EMBL/GenBank/DDBJ whole genome shotgun (WGS) entry which is preliminary data.</text>
</comment>
<feature type="transmembrane region" description="Helical" evidence="1">
    <location>
        <begin position="16"/>
        <end position="39"/>
    </location>
</feature>
<feature type="transmembrane region" description="Helical" evidence="1">
    <location>
        <begin position="51"/>
        <end position="70"/>
    </location>
</feature>
<dbReference type="Proteomes" id="UP000323410">
    <property type="component" value="Unassembled WGS sequence"/>
</dbReference>
<protein>
    <recommendedName>
        <fullName evidence="4">Integral membrane protein</fullName>
    </recommendedName>
</protein>
<reference evidence="2 3" key="1">
    <citation type="submission" date="2019-08" db="EMBL/GenBank/DDBJ databases">
        <title>Genone of Arthrobacter echini P9.</title>
        <authorList>
            <person name="Bowman J.P."/>
        </authorList>
    </citation>
    <scope>NUCLEOTIDE SEQUENCE [LARGE SCALE GENOMIC DNA]</scope>
    <source>
        <strain evidence="2 3">P9</strain>
    </source>
</reference>
<keyword evidence="3" id="KW-1185">Reference proteome</keyword>